<keyword evidence="2" id="KW-1185">Reference proteome</keyword>
<protein>
    <submittedName>
        <fullName evidence="1">Uncharacterized protein</fullName>
    </submittedName>
</protein>
<proteinExistence type="predicted"/>
<name>A0A9E7N3V4_9CAUD</name>
<evidence type="ECO:0000313" key="1">
    <source>
        <dbReference type="EMBL" id="UTC28348.1"/>
    </source>
</evidence>
<accession>A0A9E7N3V4</accession>
<sequence>MESPAAGTARHISEWHEDMGDVLWWTCPVTEAPYVGTPLDMGRGYVLSIGEFEQVINLGGWPGYHEWWTPIPTPPFVFETQSPRDPELQSRAERYS</sequence>
<reference evidence="1" key="1">
    <citation type="submission" date="2022-04" db="EMBL/GenBank/DDBJ databases">
        <authorList>
            <person name="Friedrich I."/>
            <person name="Schneider D."/>
            <person name="Poehlein A."/>
            <person name="Hertel R."/>
            <person name="Daniel R."/>
        </authorList>
    </citation>
    <scope>NUCLEOTIDE SEQUENCE</scope>
</reference>
<gene>
    <name evidence="1" type="ORF">GURKE_03210</name>
</gene>
<organism evidence="1 2">
    <name type="scientific">Brevundimonas phage vB_BpoS-Gurke</name>
    <dbReference type="NCBI Taxonomy" id="2948599"/>
    <lineage>
        <taxon>Viruses</taxon>
        <taxon>Duplodnaviria</taxon>
        <taxon>Heunggongvirae</taxon>
        <taxon>Uroviricota</taxon>
        <taxon>Caudoviricetes</taxon>
        <taxon>Jeanschmidtviridae</taxon>
        <taxon>Kikimoravirus</taxon>
        <taxon>Kikimoravirus gurke</taxon>
    </lineage>
</organism>
<dbReference type="EMBL" id="ON529850">
    <property type="protein sequence ID" value="UTC28348.1"/>
    <property type="molecule type" value="Genomic_DNA"/>
</dbReference>
<evidence type="ECO:0000313" key="2">
    <source>
        <dbReference type="Proteomes" id="UP001055634"/>
    </source>
</evidence>
<dbReference type="Proteomes" id="UP001055634">
    <property type="component" value="Segment"/>
</dbReference>